<name>A0ABD1MYY0_9FABA</name>
<feature type="transmembrane region" description="Helical" evidence="4">
    <location>
        <begin position="569"/>
        <end position="592"/>
    </location>
</feature>
<evidence type="ECO:0000256" key="2">
    <source>
        <dbReference type="PROSITE-ProRule" id="PRU00023"/>
    </source>
</evidence>
<keyword evidence="4" id="KW-0812">Transmembrane</keyword>
<dbReference type="InterPro" id="IPR026961">
    <property type="entry name" value="PGG_dom"/>
</dbReference>
<evidence type="ECO:0000313" key="7">
    <source>
        <dbReference type="Proteomes" id="UP001603857"/>
    </source>
</evidence>
<dbReference type="GO" id="GO:0005886">
    <property type="term" value="C:plasma membrane"/>
    <property type="evidence" value="ECO:0007669"/>
    <property type="project" value="UniProtKB-SubCell"/>
</dbReference>
<organism evidence="6 7">
    <name type="scientific">Flemingia macrophylla</name>
    <dbReference type="NCBI Taxonomy" id="520843"/>
    <lineage>
        <taxon>Eukaryota</taxon>
        <taxon>Viridiplantae</taxon>
        <taxon>Streptophyta</taxon>
        <taxon>Embryophyta</taxon>
        <taxon>Tracheophyta</taxon>
        <taxon>Spermatophyta</taxon>
        <taxon>Magnoliopsida</taxon>
        <taxon>eudicotyledons</taxon>
        <taxon>Gunneridae</taxon>
        <taxon>Pentapetalae</taxon>
        <taxon>rosids</taxon>
        <taxon>fabids</taxon>
        <taxon>Fabales</taxon>
        <taxon>Fabaceae</taxon>
        <taxon>Papilionoideae</taxon>
        <taxon>50 kb inversion clade</taxon>
        <taxon>NPAAA clade</taxon>
        <taxon>indigoferoid/millettioid clade</taxon>
        <taxon>Phaseoleae</taxon>
        <taxon>Flemingia</taxon>
    </lineage>
</organism>
<dbReference type="PANTHER" id="PTHR24177:SF103">
    <property type="entry name" value="PGG DOMAIN-CONTAINING PROTEIN"/>
    <property type="match status" value="1"/>
</dbReference>
<evidence type="ECO:0000259" key="5">
    <source>
        <dbReference type="Pfam" id="PF13962"/>
    </source>
</evidence>
<dbReference type="EMBL" id="JBGMDY010000003">
    <property type="protein sequence ID" value="KAL2341031.1"/>
    <property type="molecule type" value="Genomic_DNA"/>
</dbReference>
<dbReference type="Pfam" id="PF13962">
    <property type="entry name" value="PGG"/>
    <property type="match status" value="1"/>
</dbReference>
<evidence type="ECO:0000256" key="3">
    <source>
        <dbReference type="SAM" id="MobiDB-lite"/>
    </source>
</evidence>
<dbReference type="InterPro" id="IPR002110">
    <property type="entry name" value="Ankyrin_rpt"/>
</dbReference>
<feature type="domain" description="PGG" evidence="5">
    <location>
        <begin position="444"/>
        <end position="556"/>
    </location>
</feature>
<proteinExistence type="predicted"/>
<feature type="region of interest" description="Disordered" evidence="3">
    <location>
        <begin position="1"/>
        <end position="31"/>
    </location>
</feature>
<dbReference type="PROSITE" id="PS50297">
    <property type="entry name" value="ANK_REP_REGION"/>
    <property type="match status" value="1"/>
</dbReference>
<dbReference type="Pfam" id="PF00023">
    <property type="entry name" value="Ank"/>
    <property type="match status" value="1"/>
</dbReference>
<keyword evidence="4" id="KW-1133">Transmembrane helix</keyword>
<dbReference type="AlphaFoldDB" id="A0ABD1MYY0"/>
<dbReference type="Pfam" id="PF12796">
    <property type="entry name" value="Ank_2"/>
    <property type="match status" value="2"/>
</dbReference>
<protein>
    <recommendedName>
        <fullName evidence="5">PGG domain-containing protein</fullName>
    </recommendedName>
</protein>
<feature type="transmembrane region" description="Helical" evidence="4">
    <location>
        <begin position="533"/>
        <end position="557"/>
    </location>
</feature>
<dbReference type="SUPFAM" id="SSF48403">
    <property type="entry name" value="Ankyrin repeat"/>
    <property type="match status" value="1"/>
</dbReference>
<sequence>MEIIQDTHQSNESAMEITEEHPESDDGVTSISKDTEYEKNKLLFNLCMEGEWDKVVSLYKDEKKALTAKITRTGDTALHIAVTGGQYDVVEKLVAAIITLDDGGLGVKNERKNTALHFAASMGSVEMCECIASADASLLSARNVDGETPLFLAALHGRKKHFSLSTKMVYILLYGLNYKGLSRIEKLRRKKQTHVWSVQIMKELLKRDSTYENIDSSGSDPHLKDKSLGTANYWFDKDDGVSLAIMEEQKPSTTNGSTDVKHKKGKRNIDYSDFNFSVIMSDFTHCSSVMYIRAADKHVNRNTPLLIAAKNGVTEMVEEILKRFPVAIHDMDAKKKNILLLAVENRQSQLYELLLKKSKIVRQSLFRKVDDEGNSALHLAARLGDYKPWRIPGEALQMHWEIKWYSYIKESMPSDFSGRHNMEYKTPKEIFSETHGKLMEKGGEWLNKTSESCSLVAALIATVAFATSTTVPGGVQENTGIPTLEDRPAFDVFAISSLIALCSSVTSLALFLSILTSRYQEQDFRRDLPRKMIFGLTSLFMSITSMLVSFCAGHFFVLKDKLKNAALPVYAVISLPVTLFALAQFPLYFDLIRATFSKVPRRSYKASLL</sequence>
<comment type="caution">
    <text evidence="6">The sequence shown here is derived from an EMBL/GenBank/DDBJ whole genome shotgun (WGS) entry which is preliminary data.</text>
</comment>
<keyword evidence="2" id="KW-0040">ANK repeat</keyword>
<feature type="transmembrane region" description="Helical" evidence="4">
    <location>
        <begin position="492"/>
        <end position="512"/>
    </location>
</feature>
<accession>A0ABD1MYY0</accession>
<gene>
    <name evidence="6" type="ORF">Fmac_008971</name>
</gene>
<dbReference type="PROSITE" id="PS50088">
    <property type="entry name" value="ANK_REPEAT"/>
    <property type="match status" value="1"/>
</dbReference>
<dbReference type="PANTHER" id="PTHR24177">
    <property type="entry name" value="CASKIN"/>
    <property type="match status" value="1"/>
</dbReference>
<reference evidence="6 7" key="1">
    <citation type="submission" date="2024-08" db="EMBL/GenBank/DDBJ databases">
        <title>Insights into the chromosomal genome structure of Flemingia macrophylla.</title>
        <authorList>
            <person name="Ding Y."/>
            <person name="Zhao Y."/>
            <person name="Bi W."/>
            <person name="Wu M."/>
            <person name="Zhao G."/>
            <person name="Gong Y."/>
            <person name="Li W."/>
            <person name="Zhang P."/>
        </authorList>
    </citation>
    <scope>NUCLEOTIDE SEQUENCE [LARGE SCALE GENOMIC DNA]</scope>
    <source>
        <strain evidence="6">DYQJB</strain>
        <tissue evidence="6">Leaf</tissue>
    </source>
</reference>
<keyword evidence="7" id="KW-1185">Reference proteome</keyword>
<dbReference type="Gene3D" id="1.25.40.20">
    <property type="entry name" value="Ankyrin repeat-containing domain"/>
    <property type="match status" value="2"/>
</dbReference>
<dbReference type="InterPro" id="IPR036770">
    <property type="entry name" value="Ankyrin_rpt-contain_sf"/>
</dbReference>
<dbReference type="Proteomes" id="UP001603857">
    <property type="component" value="Unassembled WGS sequence"/>
</dbReference>
<evidence type="ECO:0000313" key="6">
    <source>
        <dbReference type="EMBL" id="KAL2341031.1"/>
    </source>
</evidence>
<evidence type="ECO:0000256" key="4">
    <source>
        <dbReference type="SAM" id="Phobius"/>
    </source>
</evidence>
<dbReference type="SMART" id="SM00248">
    <property type="entry name" value="ANK"/>
    <property type="match status" value="5"/>
</dbReference>
<keyword evidence="4" id="KW-0472">Membrane</keyword>
<comment type="subcellular location">
    <subcellularLocation>
        <location evidence="1">Cell membrane</location>
        <topology evidence="1">Peripheral membrane protein</topology>
        <orientation evidence="1">Cytoplasmic side</orientation>
    </subcellularLocation>
</comment>
<feature type="compositionally biased region" description="Polar residues" evidence="3">
    <location>
        <begin position="1"/>
        <end position="13"/>
    </location>
</feature>
<evidence type="ECO:0000256" key="1">
    <source>
        <dbReference type="ARBA" id="ARBA00004413"/>
    </source>
</evidence>
<feature type="repeat" description="ANK" evidence="2">
    <location>
        <begin position="73"/>
        <end position="94"/>
    </location>
</feature>